<evidence type="ECO:0000313" key="8">
    <source>
        <dbReference type="EMBL" id="OGC40207.1"/>
    </source>
</evidence>
<dbReference type="NCBIfam" id="NF003989">
    <property type="entry name" value="PRK05472.1-3"/>
    <property type="match status" value="1"/>
</dbReference>
<feature type="domain" description="CoA-binding" evidence="7">
    <location>
        <begin position="78"/>
        <end position="179"/>
    </location>
</feature>
<dbReference type="EMBL" id="MEUJ01000004">
    <property type="protein sequence ID" value="OGC40207.1"/>
    <property type="molecule type" value="Genomic_DNA"/>
</dbReference>
<comment type="subunit">
    <text evidence="6">Homodimer.</text>
</comment>
<name>A0A1F4U5Q5_UNCSA</name>
<keyword evidence="6" id="KW-0520">NAD</keyword>
<keyword evidence="4 6" id="KW-0238">DNA-binding</keyword>
<dbReference type="InterPro" id="IPR036388">
    <property type="entry name" value="WH-like_DNA-bd_sf"/>
</dbReference>
<dbReference type="NCBIfam" id="NF003996">
    <property type="entry name" value="PRK05472.2-5"/>
    <property type="match status" value="1"/>
</dbReference>
<dbReference type="GO" id="GO:0051775">
    <property type="term" value="P:response to redox state"/>
    <property type="evidence" value="ECO:0007669"/>
    <property type="project" value="InterPro"/>
</dbReference>
<keyword evidence="1 6" id="KW-0963">Cytoplasm</keyword>
<dbReference type="GO" id="GO:0005737">
    <property type="term" value="C:cytoplasm"/>
    <property type="evidence" value="ECO:0007669"/>
    <property type="project" value="UniProtKB-SubCell"/>
</dbReference>
<dbReference type="Proteomes" id="UP000179242">
    <property type="component" value="Unassembled WGS sequence"/>
</dbReference>
<dbReference type="NCBIfam" id="NF003994">
    <property type="entry name" value="PRK05472.2-3"/>
    <property type="match status" value="1"/>
</dbReference>
<dbReference type="Pfam" id="PF02629">
    <property type="entry name" value="CoA_binding"/>
    <property type="match status" value="1"/>
</dbReference>
<dbReference type="GO" id="GO:0003677">
    <property type="term" value="F:DNA binding"/>
    <property type="evidence" value="ECO:0007669"/>
    <property type="project" value="UniProtKB-UniRule"/>
</dbReference>
<dbReference type="AlphaFoldDB" id="A0A1F4U5Q5"/>
<dbReference type="SMART" id="SM00881">
    <property type="entry name" value="CoA_binding"/>
    <property type="match status" value="1"/>
</dbReference>
<evidence type="ECO:0000259" key="7">
    <source>
        <dbReference type="SMART" id="SM00881"/>
    </source>
</evidence>
<comment type="function">
    <text evidence="6">Modulates transcription in response to changes in cellular NADH/NAD(+) redox state.</text>
</comment>
<comment type="similarity">
    <text evidence="6">Belongs to the transcriptional regulatory Rex family.</text>
</comment>
<dbReference type="GO" id="GO:0045892">
    <property type="term" value="P:negative regulation of DNA-templated transcription"/>
    <property type="evidence" value="ECO:0007669"/>
    <property type="project" value="InterPro"/>
</dbReference>
<evidence type="ECO:0000256" key="5">
    <source>
        <dbReference type="ARBA" id="ARBA00023163"/>
    </source>
</evidence>
<comment type="subcellular location">
    <subcellularLocation>
        <location evidence="6">Cytoplasm</location>
    </subcellularLocation>
</comment>
<dbReference type="InterPro" id="IPR036390">
    <property type="entry name" value="WH_DNA-bd_sf"/>
</dbReference>
<keyword evidence="3 6" id="KW-0805">Transcription regulation</keyword>
<evidence type="ECO:0000256" key="4">
    <source>
        <dbReference type="ARBA" id="ARBA00023125"/>
    </source>
</evidence>
<comment type="caution">
    <text evidence="8">The sequence shown here is derived from an EMBL/GenBank/DDBJ whole genome shotgun (WGS) entry which is preliminary data.</text>
</comment>
<evidence type="ECO:0000256" key="3">
    <source>
        <dbReference type="ARBA" id="ARBA00023015"/>
    </source>
</evidence>
<feature type="DNA-binding region" description="H-T-H motif" evidence="6">
    <location>
        <begin position="15"/>
        <end position="54"/>
    </location>
</feature>
<dbReference type="SUPFAM" id="SSF51735">
    <property type="entry name" value="NAD(P)-binding Rossmann-fold domains"/>
    <property type="match status" value="1"/>
</dbReference>
<dbReference type="InterPro" id="IPR003781">
    <property type="entry name" value="CoA-bd"/>
</dbReference>
<evidence type="ECO:0000256" key="2">
    <source>
        <dbReference type="ARBA" id="ARBA00022491"/>
    </source>
</evidence>
<dbReference type="Gene3D" id="1.10.10.10">
    <property type="entry name" value="Winged helix-like DNA-binding domain superfamily/Winged helix DNA-binding domain"/>
    <property type="match status" value="1"/>
</dbReference>
<evidence type="ECO:0000256" key="1">
    <source>
        <dbReference type="ARBA" id="ARBA00022490"/>
    </source>
</evidence>
<gene>
    <name evidence="6" type="primary">rex</name>
    <name evidence="8" type="ORF">A2438_02850</name>
</gene>
<dbReference type="PANTHER" id="PTHR35786">
    <property type="entry name" value="REDOX-SENSING TRANSCRIPTIONAL REPRESSOR REX"/>
    <property type="match status" value="1"/>
</dbReference>
<dbReference type="NCBIfam" id="NF003995">
    <property type="entry name" value="PRK05472.2-4"/>
    <property type="match status" value="1"/>
</dbReference>
<dbReference type="InterPro" id="IPR009718">
    <property type="entry name" value="Rex_DNA-bd_C_dom"/>
</dbReference>
<dbReference type="Pfam" id="PF06971">
    <property type="entry name" value="Put_DNA-bind_N"/>
    <property type="match status" value="1"/>
</dbReference>
<feature type="binding site" evidence="6">
    <location>
        <begin position="89"/>
        <end position="94"/>
    </location>
    <ligand>
        <name>NAD(+)</name>
        <dbReference type="ChEBI" id="CHEBI:57540"/>
    </ligand>
</feature>
<reference evidence="8 9" key="1">
    <citation type="journal article" date="2016" name="Nat. Commun.">
        <title>Thousands of microbial genomes shed light on interconnected biogeochemical processes in an aquifer system.</title>
        <authorList>
            <person name="Anantharaman K."/>
            <person name="Brown C.T."/>
            <person name="Hug L.A."/>
            <person name="Sharon I."/>
            <person name="Castelle C.J."/>
            <person name="Probst A.J."/>
            <person name="Thomas B.C."/>
            <person name="Singh A."/>
            <person name="Wilkins M.J."/>
            <person name="Karaoz U."/>
            <person name="Brodie E.L."/>
            <person name="Williams K.H."/>
            <person name="Hubbard S.S."/>
            <person name="Banfield J.F."/>
        </authorList>
    </citation>
    <scope>NUCLEOTIDE SEQUENCE [LARGE SCALE GENOMIC DNA]</scope>
</reference>
<dbReference type="Gene3D" id="3.40.50.720">
    <property type="entry name" value="NAD(P)-binding Rossmann-like Domain"/>
    <property type="match status" value="1"/>
</dbReference>
<keyword evidence="5 6" id="KW-0804">Transcription</keyword>
<dbReference type="GO" id="GO:0003700">
    <property type="term" value="F:DNA-binding transcription factor activity"/>
    <property type="evidence" value="ECO:0007669"/>
    <property type="project" value="UniProtKB-UniRule"/>
</dbReference>
<dbReference type="HAMAP" id="MF_01131">
    <property type="entry name" value="Rex"/>
    <property type="match status" value="1"/>
</dbReference>
<dbReference type="PANTHER" id="PTHR35786:SF1">
    <property type="entry name" value="REDOX-SENSING TRANSCRIPTIONAL REPRESSOR REX 1"/>
    <property type="match status" value="1"/>
</dbReference>
<evidence type="ECO:0000256" key="6">
    <source>
        <dbReference type="HAMAP-Rule" id="MF_01131"/>
    </source>
</evidence>
<dbReference type="InterPro" id="IPR022876">
    <property type="entry name" value="Tscrpt_rep_Rex"/>
</dbReference>
<dbReference type="SUPFAM" id="SSF46785">
    <property type="entry name" value="Winged helix' DNA-binding domain"/>
    <property type="match status" value="1"/>
</dbReference>
<protein>
    <recommendedName>
        <fullName evidence="6">Redox-sensing transcriptional repressor Rex</fullName>
    </recommendedName>
</protein>
<organism evidence="8 9">
    <name type="scientific">candidate division WOR-1 bacterium RIFOXYC2_FULL_46_14</name>
    <dbReference type="NCBI Taxonomy" id="1802587"/>
    <lineage>
        <taxon>Bacteria</taxon>
        <taxon>Bacillati</taxon>
        <taxon>Saganbacteria</taxon>
    </lineage>
</organism>
<sequence length="205" mass="22784">MPKKIPKKTIQRVLIYHRYLTFLLQQGTRDISSKSLADILETTPSQVRKDLSCFGRFGKSGSGYDVLELRDLIGKRLGFEKLRKVCIAGMGNLGVALAGYRGFEDLGLTIQAVFDSDPKKINRKFDGLVCRDIKEIAPVVKKNQIDMAVLTVPAGSAQEVARRLENAGIRAILNFTPVKLTLSSRVKVSNVDLAVELKTLSFFIR</sequence>
<proteinExistence type="inferred from homology"/>
<evidence type="ECO:0000313" key="9">
    <source>
        <dbReference type="Proteomes" id="UP000179242"/>
    </source>
</evidence>
<dbReference type="InterPro" id="IPR036291">
    <property type="entry name" value="NAD(P)-bd_dom_sf"/>
</dbReference>
<accession>A0A1F4U5Q5</accession>
<keyword evidence="2 6" id="KW-0678">Repressor</keyword>